<feature type="compositionally biased region" description="Gly residues" evidence="2">
    <location>
        <begin position="120"/>
        <end position="132"/>
    </location>
</feature>
<sequence length="462" mass="46551">MSPGPSPAFSTCLGDLYSVAWMENADACDLTHETLMAQYDIVRNRTSNNYTYNMGSHVMQYGTLAITREVAGDYQGMHNRGAPDGDVSGDSAACQPRPTWPAPITPLPPAAATQPSSGVAAGGSGDAGGGGDAAASPLAAVWAALHGATRWTAAVAHGGGPRLPSGGDASGRGGGSRRSAAEGGWRQQQQQPQPQLEEHPHRPHLQSRSLEQRDADLAPLRHRAAHGATPGARAAAQAALDVELARRGGVDAAAVGAATRLLAARPALAVALAATLNPQPLPADASAAAATTAEEGQLPSSATARRLAAAADETPHDGSPRGAAPAADAAGEGAGTGAAGATPRPLPQPSQLLSLIAHQLVYSPLGRPGPGRPPPAAAPLRPDSSSSNQGALSGGVGAPLLLPAVAPGAALPLVDDWDCLRAMVAAWEAACGVPMDQYAMRHTRLLANLCNAGVRPEELGEA</sequence>
<dbReference type="PANTHER" id="PTHR12000">
    <property type="entry name" value="HEMOGLOBINASE FAMILY MEMBER"/>
    <property type="match status" value="1"/>
</dbReference>
<feature type="region of interest" description="Disordered" evidence="2">
    <location>
        <begin position="156"/>
        <end position="208"/>
    </location>
</feature>
<evidence type="ECO:0000256" key="2">
    <source>
        <dbReference type="SAM" id="MobiDB-lite"/>
    </source>
</evidence>
<protein>
    <submittedName>
        <fullName evidence="4">Vacuolar-processing enzyme</fullName>
    </submittedName>
</protein>
<feature type="non-terminal residue" evidence="4">
    <location>
        <position position="462"/>
    </location>
</feature>
<dbReference type="InterPro" id="IPR001096">
    <property type="entry name" value="Peptidase_C13"/>
</dbReference>
<gene>
    <name evidence="4" type="ORF">TSOC_005634</name>
</gene>
<dbReference type="EMBL" id="PGGS01000158">
    <property type="protein sequence ID" value="PNH07858.1"/>
    <property type="molecule type" value="Genomic_DNA"/>
</dbReference>
<name>A0A2J8A5R7_9CHLO</name>
<dbReference type="InterPro" id="IPR046427">
    <property type="entry name" value="Legumain_prodom_sf"/>
</dbReference>
<feature type="region of interest" description="Disordered" evidence="2">
    <location>
        <begin position="285"/>
        <end position="349"/>
    </location>
</feature>
<dbReference type="OrthoDB" id="192611at2759"/>
<dbReference type="AlphaFoldDB" id="A0A2J8A5R7"/>
<feature type="compositionally biased region" description="Low complexity" evidence="2">
    <location>
        <begin position="110"/>
        <end position="119"/>
    </location>
</feature>
<accession>A0A2J8A5R7</accession>
<dbReference type="GO" id="GO:0005773">
    <property type="term" value="C:vacuole"/>
    <property type="evidence" value="ECO:0007669"/>
    <property type="project" value="GOC"/>
</dbReference>
<feature type="compositionally biased region" description="Low complexity" evidence="2">
    <location>
        <begin position="177"/>
        <end position="195"/>
    </location>
</feature>
<feature type="domain" description="Legumain prodomain" evidence="3">
    <location>
        <begin position="410"/>
        <end position="461"/>
    </location>
</feature>
<evidence type="ECO:0000259" key="3">
    <source>
        <dbReference type="Pfam" id="PF20985"/>
    </source>
</evidence>
<dbReference type="Pfam" id="PF20985">
    <property type="entry name" value="Legum_prodom"/>
    <property type="match status" value="1"/>
</dbReference>
<dbReference type="GO" id="GO:0006624">
    <property type="term" value="P:vacuolar protein processing"/>
    <property type="evidence" value="ECO:0007669"/>
    <property type="project" value="TreeGrafter"/>
</dbReference>
<organism evidence="4 5">
    <name type="scientific">Tetrabaena socialis</name>
    <dbReference type="NCBI Taxonomy" id="47790"/>
    <lineage>
        <taxon>Eukaryota</taxon>
        <taxon>Viridiplantae</taxon>
        <taxon>Chlorophyta</taxon>
        <taxon>core chlorophytes</taxon>
        <taxon>Chlorophyceae</taxon>
        <taxon>CS clade</taxon>
        <taxon>Chlamydomonadales</taxon>
        <taxon>Tetrabaenaceae</taxon>
        <taxon>Tetrabaena</taxon>
    </lineage>
</organism>
<feature type="region of interest" description="Disordered" evidence="2">
    <location>
        <begin position="364"/>
        <end position="392"/>
    </location>
</feature>
<dbReference type="InterPro" id="IPR048501">
    <property type="entry name" value="Legum_prodom"/>
</dbReference>
<evidence type="ECO:0000256" key="1">
    <source>
        <dbReference type="ARBA" id="ARBA00009941"/>
    </source>
</evidence>
<feature type="compositionally biased region" description="Pro residues" evidence="2">
    <location>
        <begin position="98"/>
        <end position="109"/>
    </location>
</feature>
<evidence type="ECO:0000313" key="4">
    <source>
        <dbReference type="EMBL" id="PNH07858.1"/>
    </source>
</evidence>
<comment type="caution">
    <text evidence="4">The sequence shown here is derived from an EMBL/GenBank/DDBJ whole genome shotgun (WGS) entry which is preliminary data.</text>
</comment>
<evidence type="ECO:0000313" key="5">
    <source>
        <dbReference type="Proteomes" id="UP000236333"/>
    </source>
</evidence>
<comment type="similarity">
    <text evidence="1">Belongs to the peptidase C13 family.</text>
</comment>
<proteinExistence type="inferred from homology"/>
<dbReference type="Pfam" id="PF01650">
    <property type="entry name" value="Peptidase_C13"/>
    <property type="match status" value="1"/>
</dbReference>
<dbReference type="GO" id="GO:0004197">
    <property type="term" value="F:cysteine-type endopeptidase activity"/>
    <property type="evidence" value="ECO:0007669"/>
    <property type="project" value="TreeGrafter"/>
</dbReference>
<dbReference type="Gene3D" id="3.40.50.1460">
    <property type="match status" value="1"/>
</dbReference>
<dbReference type="CDD" id="cd21115">
    <property type="entry name" value="legumain_C"/>
    <property type="match status" value="1"/>
</dbReference>
<feature type="compositionally biased region" description="Low complexity" evidence="2">
    <location>
        <begin position="339"/>
        <end position="349"/>
    </location>
</feature>
<feature type="compositionally biased region" description="Low complexity" evidence="2">
    <location>
        <begin position="322"/>
        <end position="331"/>
    </location>
</feature>
<keyword evidence="5" id="KW-1185">Reference proteome</keyword>
<dbReference type="PANTHER" id="PTHR12000:SF42">
    <property type="entry name" value="LEGUMAIN"/>
    <property type="match status" value="1"/>
</dbReference>
<feature type="compositionally biased region" description="Low complexity" evidence="2">
    <location>
        <begin position="302"/>
        <end position="311"/>
    </location>
</feature>
<feature type="region of interest" description="Disordered" evidence="2">
    <location>
        <begin position="75"/>
        <end position="134"/>
    </location>
</feature>
<dbReference type="Gene3D" id="1.10.132.130">
    <property type="match status" value="1"/>
</dbReference>
<dbReference type="GO" id="GO:0051603">
    <property type="term" value="P:proteolysis involved in protein catabolic process"/>
    <property type="evidence" value="ECO:0007669"/>
    <property type="project" value="TreeGrafter"/>
</dbReference>
<dbReference type="Proteomes" id="UP000236333">
    <property type="component" value="Unassembled WGS sequence"/>
</dbReference>
<reference evidence="4 5" key="1">
    <citation type="journal article" date="2017" name="Mol. Biol. Evol.">
        <title>The 4-celled Tetrabaena socialis nuclear genome reveals the essential components for genetic control of cell number at the origin of multicellularity in the volvocine lineage.</title>
        <authorList>
            <person name="Featherston J."/>
            <person name="Arakaki Y."/>
            <person name="Hanschen E.R."/>
            <person name="Ferris P.J."/>
            <person name="Michod R.E."/>
            <person name="Olson B.J.S.C."/>
            <person name="Nozaki H."/>
            <person name="Durand P.M."/>
        </authorList>
    </citation>
    <scope>NUCLEOTIDE SEQUENCE [LARGE SCALE GENOMIC DNA]</scope>
    <source>
        <strain evidence="4 5">NIES-571</strain>
    </source>
</reference>